<keyword evidence="1" id="KW-1133">Transmembrane helix</keyword>
<feature type="chain" id="PRO_5002217758" evidence="2">
    <location>
        <begin position="28"/>
        <end position="437"/>
    </location>
</feature>
<dbReference type="Gene3D" id="3.10.310.50">
    <property type="match status" value="1"/>
</dbReference>
<dbReference type="PANTHER" id="PTHR30373">
    <property type="entry name" value="UPF0603 PROTEIN YGCG"/>
    <property type="match status" value="1"/>
</dbReference>
<keyword evidence="2" id="KW-0732">Signal</keyword>
<dbReference type="PANTHER" id="PTHR30373:SF2">
    <property type="entry name" value="UPF0603 PROTEIN YGCG"/>
    <property type="match status" value="1"/>
</dbReference>
<dbReference type="RefSeq" id="WP_045625348.1">
    <property type="nucleotide sequence ID" value="NZ_BAYM01000100.1"/>
</dbReference>
<dbReference type="Proteomes" id="UP000032552">
    <property type="component" value="Unassembled WGS sequence"/>
</dbReference>
<evidence type="ECO:0000256" key="1">
    <source>
        <dbReference type="SAM" id="Phobius"/>
    </source>
</evidence>
<sequence>MHKYLWWLIPLVLLLGIGAATQQSVQAASGTWYRDDGDMMGAKSQAAVNRLNNETFAKVKGHPQLAVITVKSLDDDEIEDYANDQFAKLGIGKKGWDNGLLLVLSREDRKYWLEVGYGLEDVVPDGSADEIVTSNVKTQLKAQNYDEAIALFLDHIGQRVTANQSAIATPAQITAKRARDAAIQQAILIAALILMALLVLFFVVHMAMAARLRDAMRDTVALEAMPLYAAVMAAGIPLRRQTASLPLFKFAWSHAKLREIGLANLARRGFESWTRVLRLTAPYPYWYYYQTSKPLRQLADQDVVAAPSVSALAALLTPALADRFAKGRPYEASYAQWLGQQKNVAGQAAVTTWSKFLENVKETDRFSAEMLAATFGVILFHIRHPEKNQDLSQYDLPLWVVSDFGSSTSSGSSGGSDNFGSGFGGGSSGGGGFGGSW</sequence>
<keyword evidence="1" id="KW-0472">Membrane</keyword>
<feature type="signal peptide" evidence="2">
    <location>
        <begin position="1"/>
        <end position="27"/>
    </location>
</feature>
<proteinExistence type="predicted"/>
<name>A0A0C9QBR5_LACPA</name>
<keyword evidence="1" id="KW-0812">Transmembrane</keyword>
<evidence type="ECO:0000313" key="4">
    <source>
        <dbReference type="EMBL" id="GAN37212.1"/>
    </source>
</evidence>
<evidence type="ECO:0000259" key="3">
    <source>
        <dbReference type="Pfam" id="PF04536"/>
    </source>
</evidence>
<dbReference type="InterPro" id="IPR007621">
    <property type="entry name" value="TPM_dom"/>
</dbReference>
<gene>
    <name evidence="4" type="ORF">LC0644_1801</name>
</gene>
<feature type="domain" description="TPM" evidence="3">
    <location>
        <begin position="37"/>
        <end position="158"/>
    </location>
</feature>
<dbReference type="Pfam" id="PF04536">
    <property type="entry name" value="TPM_phosphatase"/>
    <property type="match status" value="1"/>
</dbReference>
<comment type="caution">
    <text evidence="4">The sequence shown here is derived from an EMBL/GenBank/DDBJ whole genome shotgun (WGS) entry which is preliminary data.</text>
</comment>
<feature type="transmembrane region" description="Helical" evidence="1">
    <location>
        <begin position="186"/>
        <end position="208"/>
    </location>
</feature>
<accession>A0A0C9QBR5</accession>
<evidence type="ECO:0000256" key="2">
    <source>
        <dbReference type="SAM" id="SignalP"/>
    </source>
</evidence>
<protein>
    <submittedName>
        <fullName evidence="4">Beta-propeller domains of methanol dehydrogenase</fullName>
    </submittedName>
</protein>
<evidence type="ECO:0000313" key="5">
    <source>
        <dbReference type="Proteomes" id="UP000032552"/>
    </source>
</evidence>
<organism evidence="4 5">
    <name type="scientific">Lacticaseibacillus paracasei NRIC 0644</name>
    <dbReference type="NCBI Taxonomy" id="1435038"/>
    <lineage>
        <taxon>Bacteria</taxon>
        <taxon>Bacillati</taxon>
        <taxon>Bacillota</taxon>
        <taxon>Bacilli</taxon>
        <taxon>Lactobacillales</taxon>
        <taxon>Lactobacillaceae</taxon>
        <taxon>Lacticaseibacillus</taxon>
    </lineage>
</organism>
<dbReference type="EMBL" id="BAYM01000100">
    <property type="protein sequence ID" value="GAN37212.1"/>
    <property type="molecule type" value="Genomic_DNA"/>
</dbReference>
<reference evidence="5" key="1">
    <citation type="submission" date="2014-05" db="EMBL/GenBank/DDBJ databases">
        <title>Whole genome sequencing of Lactobacillus casei NRIC0644.</title>
        <authorList>
            <person name="Atarashi H."/>
            <person name="Yoshida Y."/>
            <person name="Fujimura S."/>
            <person name="Tanaka N."/>
            <person name="Shiwa Y."/>
            <person name="Yoshikawa H."/>
            <person name="Okada S."/>
            <person name="Nakagawa J."/>
        </authorList>
    </citation>
    <scope>NUCLEOTIDE SEQUENCE [LARGE SCALE GENOMIC DNA]</scope>
    <source>
        <strain evidence="5">NRIC0644</strain>
    </source>
</reference>
<dbReference type="AlphaFoldDB" id="A0A0C9QBR5"/>